<dbReference type="Pfam" id="PF00196">
    <property type="entry name" value="GerE"/>
    <property type="match status" value="1"/>
</dbReference>
<dbReference type="GO" id="GO:0006355">
    <property type="term" value="P:regulation of DNA-templated transcription"/>
    <property type="evidence" value="ECO:0007669"/>
    <property type="project" value="InterPro"/>
</dbReference>
<evidence type="ECO:0000313" key="5">
    <source>
        <dbReference type="EMBL" id="MBK7423606.1"/>
    </source>
</evidence>
<organism evidence="5 6">
    <name type="scientific">Candidatus Propionivibrio dominans</name>
    <dbReference type="NCBI Taxonomy" id="2954373"/>
    <lineage>
        <taxon>Bacteria</taxon>
        <taxon>Pseudomonadati</taxon>
        <taxon>Pseudomonadota</taxon>
        <taxon>Betaproteobacteria</taxon>
        <taxon>Rhodocyclales</taxon>
        <taxon>Rhodocyclaceae</taxon>
        <taxon>Propionivibrio</taxon>
    </lineage>
</organism>
<dbReference type="PRINTS" id="PR00038">
    <property type="entry name" value="HTHLUXR"/>
</dbReference>
<dbReference type="AlphaFoldDB" id="A0A9D7FF14"/>
<evidence type="ECO:0000256" key="1">
    <source>
        <dbReference type="ARBA" id="ARBA00023015"/>
    </source>
</evidence>
<evidence type="ECO:0000313" key="6">
    <source>
        <dbReference type="Proteomes" id="UP000886602"/>
    </source>
</evidence>
<reference evidence="5" key="1">
    <citation type="submission" date="2020-10" db="EMBL/GenBank/DDBJ databases">
        <title>Connecting structure to function with the recovery of over 1000 high-quality activated sludge metagenome-assembled genomes encoding full-length rRNA genes using long-read sequencing.</title>
        <authorList>
            <person name="Singleton C.M."/>
            <person name="Petriglieri F."/>
            <person name="Kristensen J.M."/>
            <person name="Kirkegaard R.H."/>
            <person name="Michaelsen T.Y."/>
            <person name="Andersen M.H."/>
            <person name="Karst S.M."/>
            <person name="Dueholm M.S."/>
            <person name="Nielsen P.H."/>
            <person name="Albertsen M."/>
        </authorList>
    </citation>
    <scope>NUCLEOTIDE SEQUENCE</scope>
    <source>
        <strain evidence="5">EsbW_18-Q3-R4-48_MAXAC.044</strain>
    </source>
</reference>
<dbReference type="EMBL" id="JADJNC010000016">
    <property type="protein sequence ID" value="MBK7423606.1"/>
    <property type="molecule type" value="Genomic_DNA"/>
</dbReference>
<dbReference type="Proteomes" id="UP000886602">
    <property type="component" value="Unassembled WGS sequence"/>
</dbReference>
<evidence type="ECO:0000256" key="3">
    <source>
        <dbReference type="ARBA" id="ARBA00023163"/>
    </source>
</evidence>
<dbReference type="InterPro" id="IPR036388">
    <property type="entry name" value="WH-like_DNA-bd_sf"/>
</dbReference>
<dbReference type="PANTHER" id="PTHR43214:SF41">
    <property type="entry name" value="NITRATE_NITRITE RESPONSE REGULATOR PROTEIN NARP"/>
    <property type="match status" value="1"/>
</dbReference>
<dbReference type="InterPro" id="IPR000792">
    <property type="entry name" value="Tscrpt_reg_LuxR_C"/>
</dbReference>
<protein>
    <recommendedName>
        <fullName evidence="4">HTH luxR-type domain-containing protein</fullName>
    </recommendedName>
</protein>
<comment type="caution">
    <text evidence="5">The sequence shown here is derived from an EMBL/GenBank/DDBJ whole genome shotgun (WGS) entry which is preliminary data.</text>
</comment>
<dbReference type="Gene3D" id="1.10.10.10">
    <property type="entry name" value="Winged helix-like DNA-binding domain superfamily/Winged helix DNA-binding domain"/>
    <property type="match status" value="1"/>
</dbReference>
<sequence length="160" mass="17882">MPHLVETHRAARLRHFLKVPTAHNRVWALLDERGYLREASPSFIAYLGANWPGWSGSGLPEPLATSVKIGRAFKAPTSHFEVKPYGQFYYIQGRSDGVLELLSKREREIASRYARGETYSAIASGLSLSSSTVRNHIAHCFCKLGVNNKVELARRLESTA</sequence>
<keyword evidence="3" id="KW-0804">Transcription</keyword>
<dbReference type="GO" id="GO:0003677">
    <property type="term" value="F:DNA binding"/>
    <property type="evidence" value="ECO:0007669"/>
    <property type="project" value="UniProtKB-KW"/>
</dbReference>
<keyword evidence="2" id="KW-0238">DNA-binding</keyword>
<evidence type="ECO:0000259" key="4">
    <source>
        <dbReference type="PROSITE" id="PS50043"/>
    </source>
</evidence>
<dbReference type="InterPro" id="IPR016032">
    <property type="entry name" value="Sig_transdc_resp-reg_C-effctor"/>
</dbReference>
<dbReference type="InterPro" id="IPR039420">
    <property type="entry name" value="WalR-like"/>
</dbReference>
<dbReference type="SMART" id="SM00421">
    <property type="entry name" value="HTH_LUXR"/>
    <property type="match status" value="1"/>
</dbReference>
<dbReference type="PROSITE" id="PS50043">
    <property type="entry name" value="HTH_LUXR_2"/>
    <property type="match status" value="1"/>
</dbReference>
<accession>A0A9D7FF14</accession>
<proteinExistence type="predicted"/>
<dbReference type="PANTHER" id="PTHR43214">
    <property type="entry name" value="TWO-COMPONENT RESPONSE REGULATOR"/>
    <property type="match status" value="1"/>
</dbReference>
<dbReference type="CDD" id="cd06170">
    <property type="entry name" value="LuxR_C_like"/>
    <property type="match status" value="1"/>
</dbReference>
<dbReference type="SUPFAM" id="SSF46894">
    <property type="entry name" value="C-terminal effector domain of the bipartite response regulators"/>
    <property type="match status" value="1"/>
</dbReference>
<evidence type="ECO:0000256" key="2">
    <source>
        <dbReference type="ARBA" id="ARBA00023125"/>
    </source>
</evidence>
<gene>
    <name evidence="5" type="ORF">IPJ48_11175</name>
</gene>
<feature type="domain" description="HTH luxR-type" evidence="4">
    <location>
        <begin position="95"/>
        <end position="160"/>
    </location>
</feature>
<keyword evidence="1" id="KW-0805">Transcription regulation</keyword>
<name>A0A9D7FF14_9RHOO</name>